<dbReference type="RefSeq" id="XP_030976145.1">
    <property type="nucleotide sequence ID" value="XM_031132185.1"/>
</dbReference>
<reference evidence="2" key="2">
    <citation type="submission" date="2019-10" db="EMBL/GenBank/DDBJ databases">
        <authorList>
            <consortium name="NCBI Genome Project"/>
        </authorList>
    </citation>
    <scope>NUCLEOTIDE SEQUENCE</scope>
    <source>
        <strain evidence="2">NI907</strain>
    </source>
</reference>
<evidence type="ECO:0000313" key="1">
    <source>
        <dbReference type="Proteomes" id="UP000515153"/>
    </source>
</evidence>
<dbReference type="AlphaFoldDB" id="A0A6P8AML4"/>
<proteinExistence type="predicted"/>
<name>A0A6P8AML4_PYRGI</name>
<dbReference type="KEGG" id="pgri:PgNI_12231"/>
<dbReference type="GeneID" id="41967090"/>
<reference evidence="2" key="3">
    <citation type="submission" date="2025-08" db="UniProtKB">
        <authorList>
            <consortium name="RefSeq"/>
        </authorList>
    </citation>
    <scope>IDENTIFICATION</scope>
    <source>
        <strain evidence="2">NI907</strain>
    </source>
</reference>
<organism evidence="1 2">
    <name type="scientific">Pyricularia grisea</name>
    <name type="common">Crabgrass-specific blast fungus</name>
    <name type="synonym">Magnaporthe grisea</name>
    <dbReference type="NCBI Taxonomy" id="148305"/>
    <lineage>
        <taxon>Eukaryota</taxon>
        <taxon>Fungi</taxon>
        <taxon>Dikarya</taxon>
        <taxon>Ascomycota</taxon>
        <taxon>Pezizomycotina</taxon>
        <taxon>Sordariomycetes</taxon>
        <taxon>Sordariomycetidae</taxon>
        <taxon>Magnaporthales</taxon>
        <taxon>Pyriculariaceae</taxon>
        <taxon>Pyricularia</taxon>
    </lineage>
</organism>
<reference evidence="2" key="1">
    <citation type="journal article" date="2019" name="Mol. Biol. Evol.">
        <title>Blast fungal genomes show frequent chromosomal changes, gene gains and losses, and effector gene turnover.</title>
        <authorList>
            <person name="Gomez Luciano L.B."/>
            <person name="Jason Tsai I."/>
            <person name="Chuma I."/>
            <person name="Tosa Y."/>
            <person name="Chen Y.H."/>
            <person name="Li J.Y."/>
            <person name="Li M.Y."/>
            <person name="Jade Lu M.Y."/>
            <person name="Nakayashiki H."/>
            <person name="Li W.H."/>
        </authorList>
    </citation>
    <scope>NUCLEOTIDE SEQUENCE</scope>
    <source>
        <strain evidence="2">NI907</strain>
    </source>
</reference>
<keyword evidence="1" id="KW-1185">Reference proteome</keyword>
<sequence length="242" mass="27084">MAQQLIVPGLNGPLSQLVYEESSHVYKTLIDDKELDDEDERLKEHLSALFLMIDKYNLLDLLCIHSAHSHFPLPEGTVLYGVDGKSPICRRTKPTPIKNIVDEHVHGHIFVVVNSKLQAYEFQEGDAPDFSCHNLDQFLEEYIDFVEVQKLDKLAGLQMRYGNFESSEMWECFEGNESIMMDASAAKLRGYKPGRETGWVGTKENGHIRYSANGGSPLCGTVSIIHKSSSPVARINASGRTA</sequence>
<dbReference type="Proteomes" id="UP000515153">
    <property type="component" value="Unplaced"/>
</dbReference>
<accession>A0A6P8AML4</accession>
<evidence type="ECO:0000313" key="2">
    <source>
        <dbReference type="RefSeq" id="XP_030976145.1"/>
    </source>
</evidence>
<protein>
    <submittedName>
        <fullName evidence="2">Uncharacterized protein</fullName>
    </submittedName>
</protein>
<gene>
    <name evidence="2" type="ORF">PgNI_12231</name>
</gene>